<gene>
    <name evidence="1" type="ORF">E2C01_080433</name>
</gene>
<dbReference type="Proteomes" id="UP000324222">
    <property type="component" value="Unassembled WGS sequence"/>
</dbReference>
<reference evidence="1 2" key="1">
    <citation type="submission" date="2019-05" db="EMBL/GenBank/DDBJ databases">
        <title>Another draft genome of Portunus trituberculatus and its Hox gene families provides insights of decapod evolution.</title>
        <authorList>
            <person name="Jeong J.-H."/>
            <person name="Song I."/>
            <person name="Kim S."/>
            <person name="Choi T."/>
            <person name="Kim D."/>
            <person name="Ryu S."/>
            <person name="Kim W."/>
        </authorList>
    </citation>
    <scope>NUCLEOTIDE SEQUENCE [LARGE SCALE GENOMIC DNA]</scope>
    <source>
        <tissue evidence="1">Muscle</tissue>
    </source>
</reference>
<evidence type="ECO:0000313" key="2">
    <source>
        <dbReference type="Proteomes" id="UP000324222"/>
    </source>
</evidence>
<comment type="caution">
    <text evidence="1">The sequence shown here is derived from an EMBL/GenBank/DDBJ whole genome shotgun (WGS) entry which is preliminary data.</text>
</comment>
<dbReference type="EMBL" id="VSRR010069098">
    <property type="protein sequence ID" value="MPC85651.1"/>
    <property type="molecule type" value="Genomic_DNA"/>
</dbReference>
<proteinExistence type="predicted"/>
<dbReference type="AlphaFoldDB" id="A0A5B7IJQ3"/>
<organism evidence="1 2">
    <name type="scientific">Portunus trituberculatus</name>
    <name type="common">Swimming crab</name>
    <name type="synonym">Neptunus trituberculatus</name>
    <dbReference type="NCBI Taxonomy" id="210409"/>
    <lineage>
        <taxon>Eukaryota</taxon>
        <taxon>Metazoa</taxon>
        <taxon>Ecdysozoa</taxon>
        <taxon>Arthropoda</taxon>
        <taxon>Crustacea</taxon>
        <taxon>Multicrustacea</taxon>
        <taxon>Malacostraca</taxon>
        <taxon>Eumalacostraca</taxon>
        <taxon>Eucarida</taxon>
        <taxon>Decapoda</taxon>
        <taxon>Pleocyemata</taxon>
        <taxon>Brachyura</taxon>
        <taxon>Eubrachyura</taxon>
        <taxon>Portunoidea</taxon>
        <taxon>Portunidae</taxon>
        <taxon>Portuninae</taxon>
        <taxon>Portunus</taxon>
    </lineage>
</organism>
<sequence>MTMTTKMTRNVMKRRTRVRLSARQLRAVWRQRPSAGRTEVRGW</sequence>
<name>A0A5B7IJQ3_PORTR</name>
<keyword evidence="2" id="KW-1185">Reference proteome</keyword>
<protein>
    <submittedName>
        <fullName evidence="1">Uncharacterized protein</fullName>
    </submittedName>
</protein>
<evidence type="ECO:0000313" key="1">
    <source>
        <dbReference type="EMBL" id="MPC85651.1"/>
    </source>
</evidence>
<accession>A0A5B7IJQ3</accession>